<keyword evidence="1" id="KW-0963">Cytoplasm</keyword>
<evidence type="ECO:0000256" key="2">
    <source>
        <dbReference type="ARBA" id="ARBA00022679"/>
    </source>
</evidence>
<evidence type="ECO:0000313" key="10">
    <source>
        <dbReference type="Proteomes" id="UP001500274"/>
    </source>
</evidence>
<keyword evidence="10" id="KW-1185">Reference proteome</keyword>
<dbReference type="SUPFAM" id="SSF53448">
    <property type="entry name" value="Nucleotide-diphospho-sugar transferases"/>
    <property type="match status" value="1"/>
</dbReference>
<dbReference type="Pfam" id="PF12804">
    <property type="entry name" value="NTP_transf_3"/>
    <property type="match status" value="1"/>
</dbReference>
<dbReference type="CDD" id="cd02503">
    <property type="entry name" value="MobA"/>
    <property type="match status" value="1"/>
</dbReference>
<evidence type="ECO:0000256" key="1">
    <source>
        <dbReference type="ARBA" id="ARBA00022490"/>
    </source>
</evidence>
<keyword evidence="2" id="KW-0808">Transferase</keyword>
<name>A0ABN3PIB2_9MICO</name>
<keyword evidence="3" id="KW-0479">Metal-binding</keyword>
<reference evidence="9 10" key="1">
    <citation type="journal article" date="2019" name="Int. J. Syst. Evol. Microbiol.">
        <title>The Global Catalogue of Microorganisms (GCM) 10K type strain sequencing project: providing services to taxonomists for standard genome sequencing and annotation.</title>
        <authorList>
            <consortium name="The Broad Institute Genomics Platform"/>
            <consortium name="The Broad Institute Genome Sequencing Center for Infectious Disease"/>
            <person name="Wu L."/>
            <person name="Ma J."/>
        </authorList>
    </citation>
    <scope>NUCLEOTIDE SEQUENCE [LARGE SCALE GENOMIC DNA]</scope>
    <source>
        <strain evidence="9 10">JCM 16365</strain>
    </source>
</reference>
<comment type="caution">
    <text evidence="9">The sequence shown here is derived from an EMBL/GenBank/DDBJ whole genome shotgun (WGS) entry which is preliminary data.</text>
</comment>
<keyword evidence="5" id="KW-0460">Magnesium</keyword>
<dbReference type="RefSeq" id="WP_344230009.1">
    <property type="nucleotide sequence ID" value="NZ_BAAARI010000016.1"/>
</dbReference>
<evidence type="ECO:0000256" key="4">
    <source>
        <dbReference type="ARBA" id="ARBA00022741"/>
    </source>
</evidence>
<protein>
    <recommendedName>
        <fullName evidence="8">MobA-like NTP transferase domain-containing protein</fullName>
    </recommendedName>
</protein>
<dbReference type="PANTHER" id="PTHR19136">
    <property type="entry name" value="MOLYBDENUM COFACTOR GUANYLYLTRANSFERASE"/>
    <property type="match status" value="1"/>
</dbReference>
<evidence type="ECO:0000256" key="3">
    <source>
        <dbReference type="ARBA" id="ARBA00022723"/>
    </source>
</evidence>
<evidence type="ECO:0000256" key="6">
    <source>
        <dbReference type="ARBA" id="ARBA00023134"/>
    </source>
</evidence>
<evidence type="ECO:0000259" key="8">
    <source>
        <dbReference type="Pfam" id="PF12804"/>
    </source>
</evidence>
<dbReference type="Gene3D" id="3.90.550.10">
    <property type="entry name" value="Spore Coat Polysaccharide Biosynthesis Protein SpsA, Chain A"/>
    <property type="match status" value="1"/>
</dbReference>
<accession>A0ABN3PIB2</accession>
<proteinExistence type="predicted"/>
<sequence length="204" mass="21416">MTDVQAIILTGGRASRLGGIPKALVRLEGTTLLERAVDAVRTADAAPVIVAGPEVAPAPDEVRWVRETPAYTGPAAALHAAMSLASADAPWTLVLAVDLVRPAEAVARLMADRELLPADTDGVCLGDASSRPQWLTGLYRTAALARGTASLAEEGRDQPVRQIMAELAIAVVRAPDEVVADIDTWQDLQDAGAVAPSIENKEDR</sequence>
<dbReference type="InterPro" id="IPR013482">
    <property type="entry name" value="Molybde_CF_guanTrfase"/>
</dbReference>
<dbReference type="InterPro" id="IPR029044">
    <property type="entry name" value="Nucleotide-diphossugar_trans"/>
</dbReference>
<keyword evidence="4" id="KW-0547">Nucleotide-binding</keyword>
<evidence type="ECO:0000256" key="5">
    <source>
        <dbReference type="ARBA" id="ARBA00022842"/>
    </source>
</evidence>
<gene>
    <name evidence="9" type="ORF">GCM10009862_25200</name>
</gene>
<organism evidence="9 10">
    <name type="scientific">Microbacterium binotii</name>
    <dbReference type="NCBI Taxonomy" id="462710"/>
    <lineage>
        <taxon>Bacteria</taxon>
        <taxon>Bacillati</taxon>
        <taxon>Actinomycetota</taxon>
        <taxon>Actinomycetes</taxon>
        <taxon>Micrococcales</taxon>
        <taxon>Microbacteriaceae</taxon>
        <taxon>Microbacterium</taxon>
    </lineage>
</organism>
<evidence type="ECO:0000256" key="7">
    <source>
        <dbReference type="ARBA" id="ARBA00023150"/>
    </source>
</evidence>
<keyword evidence="7" id="KW-0501">Molybdenum cofactor biosynthesis</keyword>
<dbReference type="Proteomes" id="UP001500274">
    <property type="component" value="Unassembled WGS sequence"/>
</dbReference>
<keyword evidence="6" id="KW-0342">GTP-binding</keyword>
<dbReference type="PANTHER" id="PTHR19136:SF81">
    <property type="entry name" value="MOLYBDENUM COFACTOR GUANYLYLTRANSFERASE"/>
    <property type="match status" value="1"/>
</dbReference>
<evidence type="ECO:0000313" key="9">
    <source>
        <dbReference type="EMBL" id="GAA2585146.1"/>
    </source>
</evidence>
<dbReference type="EMBL" id="BAAARI010000016">
    <property type="protein sequence ID" value="GAA2585146.1"/>
    <property type="molecule type" value="Genomic_DNA"/>
</dbReference>
<feature type="domain" description="MobA-like NTP transferase" evidence="8">
    <location>
        <begin position="6"/>
        <end position="165"/>
    </location>
</feature>
<dbReference type="InterPro" id="IPR025877">
    <property type="entry name" value="MobA-like_NTP_Trfase"/>
</dbReference>